<reference evidence="1" key="1">
    <citation type="journal article" date="2020" name="Stud. Mycol.">
        <title>101 Dothideomycetes genomes: a test case for predicting lifestyles and emergence of pathogens.</title>
        <authorList>
            <person name="Haridas S."/>
            <person name="Albert R."/>
            <person name="Binder M."/>
            <person name="Bloem J."/>
            <person name="Labutti K."/>
            <person name="Salamov A."/>
            <person name="Andreopoulos B."/>
            <person name="Baker S."/>
            <person name="Barry K."/>
            <person name="Bills G."/>
            <person name="Bluhm B."/>
            <person name="Cannon C."/>
            <person name="Castanera R."/>
            <person name="Culley D."/>
            <person name="Daum C."/>
            <person name="Ezra D."/>
            <person name="Gonzalez J."/>
            <person name="Henrissat B."/>
            <person name="Kuo A."/>
            <person name="Liang C."/>
            <person name="Lipzen A."/>
            <person name="Lutzoni F."/>
            <person name="Magnuson J."/>
            <person name="Mondo S."/>
            <person name="Nolan M."/>
            <person name="Ohm R."/>
            <person name="Pangilinan J."/>
            <person name="Park H.-J."/>
            <person name="Ramirez L."/>
            <person name="Alfaro M."/>
            <person name="Sun H."/>
            <person name="Tritt A."/>
            <person name="Yoshinaga Y."/>
            <person name="Zwiers L.-H."/>
            <person name="Turgeon B."/>
            <person name="Goodwin S."/>
            <person name="Spatafora J."/>
            <person name="Crous P."/>
            <person name="Grigoriev I."/>
        </authorList>
    </citation>
    <scope>NUCLEOTIDE SEQUENCE</scope>
    <source>
        <strain evidence="1">CBS 207.26</strain>
    </source>
</reference>
<dbReference type="AlphaFoldDB" id="A0A6A6D6G5"/>
<proteinExistence type="predicted"/>
<gene>
    <name evidence="1" type="ORF">K469DRAFT_705793</name>
</gene>
<evidence type="ECO:0000313" key="2">
    <source>
        <dbReference type="Proteomes" id="UP000800200"/>
    </source>
</evidence>
<name>A0A6A6D6G5_9PEZI</name>
<protein>
    <submittedName>
        <fullName evidence="1">Uncharacterized protein</fullName>
    </submittedName>
</protein>
<accession>A0A6A6D6G5</accession>
<evidence type="ECO:0000313" key="1">
    <source>
        <dbReference type="EMBL" id="KAF2174645.1"/>
    </source>
</evidence>
<sequence>MPNLSHLWRFCELYYSYVSNARHGCVPSFFESLLGGVAGLGPAVKAVFDKYKEGDNFSRK</sequence>
<dbReference type="Proteomes" id="UP000800200">
    <property type="component" value="Unassembled WGS sequence"/>
</dbReference>
<keyword evidence="2" id="KW-1185">Reference proteome</keyword>
<organism evidence="1 2">
    <name type="scientific">Zopfia rhizophila CBS 207.26</name>
    <dbReference type="NCBI Taxonomy" id="1314779"/>
    <lineage>
        <taxon>Eukaryota</taxon>
        <taxon>Fungi</taxon>
        <taxon>Dikarya</taxon>
        <taxon>Ascomycota</taxon>
        <taxon>Pezizomycotina</taxon>
        <taxon>Dothideomycetes</taxon>
        <taxon>Dothideomycetes incertae sedis</taxon>
        <taxon>Zopfiaceae</taxon>
        <taxon>Zopfia</taxon>
    </lineage>
</organism>
<dbReference type="EMBL" id="ML994804">
    <property type="protein sequence ID" value="KAF2174645.1"/>
    <property type="molecule type" value="Genomic_DNA"/>
</dbReference>